<protein>
    <submittedName>
        <fullName evidence="5">Family 3 O-methyltransferase</fullName>
    </submittedName>
</protein>
<keyword evidence="3" id="KW-0949">S-adenosyl-L-methionine</keyword>
<accession>A0A8K0SH44</accession>
<sequence>MKSGTSPLYPNQTVAERVSQYSEEHSTALPGHITELHSRVEQTHARANYMISNFQGQLHVFLARTIGARRVLEIGSYMGYSAMVWAHAVGPEGKVTGLEASEEYAARANEMFEEQGITNVEIIQGDALQTLPRLSSLQLAEPYDIIFIDAQKSGYPEYLRVILEQSAPGAGGARLLRAGGLIVADNVLRRGLVADDSEDNPWAGGPGQASEYETNRDLEAIREFNDAVVRSARLECVLLPLFDGVGLARLLD</sequence>
<gene>
    <name evidence="5" type="ORF">B0I35DRAFT_101921</name>
</gene>
<name>A0A8K0SH44_9HYPO</name>
<dbReference type="Gene3D" id="3.40.50.150">
    <property type="entry name" value="Vaccinia Virus protein VP39"/>
    <property type="match status" value="1"/>
</dbReference>
<evidence type="ECO:0000256" key="2">
    <source>
        <dbReference type="ARBA" id="ARBA00022679"/>
    </source>
</evidence>
<dbReference type="PANTHER" id="PTHR10509:SF14">
    <property type="entry name" value="CAFFEOYL-COA O-METHYLTRANSFERASE 3-RELATED"/>
    <property type="match status" value="1"/>
</dbReference>
<evidence type="ECO:0000256" key="1">
    <source>
        <dbReference type="ARBA" id="ARBA00022603"/>
    </source>
</evidence>
<organism evidence="5 6">
    <name type="scientific">Stachybotrys elegans</name>
    <dbReference type="NCBI Taxonomy" id="80388"/>
    <lineage>
        <taxon>Eukaryota</taxon>
        <taxon>Fungi</taxon>
        <taxon>Dikarya</taxon>
        <taxon>Ascomycota</taxon>
        <taxon>Pezizomycotina</taxon>
        <taxon>Sordariomycetes</taxon>
        <taxon>Hypocreomycetidae</taxon>
        <taxon>Hypocreales</taxon>
        <taxon>Stachybotryaceae</taxon>
        <taxon>Stachybotrys</taxon>
    </lineage>
</organism>
<evidence type="ECO:0000256" key="3">
    <source>
        <dbReference type="ARBA" id="ARBA00022691"/>
    </source>
</evidence>
<dbReference type="SUPFAM" id="SSF53335">
    <property type="entry name" value="S-adenosyl-L-methionine-dependent methyltransferases"/>
    <property type="match status" value="1"/>
</dbReference>
<dbReference type="InterPro" id="IPR002935">
    <property type="entry name" value="SAM_O-MeTrfase"/>
</dbReference>
<dbReference type="GO" id="GO:0008757">
    <property type="term" value="F:S-adenosylmethionine-dependent methyltransferase activity"/>
    <property type="evidence" value="ECO:0007669"/>
    <property type="project" value="TreeGrafter"/>
</dbReference>
<dbReference type="OrthoDB" id="10251242at2759"/>
<comment type="caution">
    <text evidence="5">The sequence shown here is derived from an EMBL/GenBank/DDBJ whole genome shotgun (WGS) entry which is preliminary data.</text>
</comment>
<dbReference type="CDD" id="cd02440">
    <property type="entry name" value="AdoMet_MTases"/>
    <property type="match status" value="1"/>
</dbReference>
<dbReference type="AlphaFoldDB" id="A0A8K0SH44"/>
<dbReference type="Pfam" id="PF01596">
    <property type="entry name" value="Methyltransf_3"/>
    <property type="match status" value="1"/>
</dbReference>
<dbReference type="GO" id="GO:0008171">
    <property type="term" value="F:O-methyltransferase activity"/>
    <property type="evidence" value="ECO:0007669"/>
    <property type="project" value="InterPro"/>
</dbReference>
<dbReference type="PANTHER" id="PTHR10509">
    <property type="entry name" value="O-METHYLTRANSFERASE-RELATED"/>
    <property type="match status" value="1"/>
</dbReference>
<keyword evidence="6" id="KW-1185">Reference proteome</keyword>
<dbReference type="EMBL" id="JAGPNK010000016">
    <property type="protein sequence ID" value="KAH7308023.1"/>
    <property type="molecule type" value="Genomic_DNA"/>
</dbReference>
<comment type="similarity">
    <text evidence="4">Belongs to the class I-like SAM-binding methyltransferase superfamily. Cation-dependent O-methyltransferase family.</text>
</comment>
<evidence type="ECO:0000313" key="6">
    <source>
        <dbReference type="Proteomes" id="UP000813444"/>
    </source>
</evidence>
<dbReference type="InterPro" id="IPR050362">
    <property type="entry name" value="Cation-dep_OMT"/>
</dbReference>
<keyword evidence="1" id="KW-0489">Methyltransferase</keyword>
<dbReference type="Proteomes" id="UP000813444">
    <property type="component" value="Unassembled WGS sequence"/>
</dbReference>
<dbReference type="PROSITE" id="PS51682">
    <property type="entry name" value="SAM_OMT_I"/>
    <property type="match status" value="1"/>
</dbReference>
<proteinExistence type="inferred from homology"/>
<dbReference type="InterPro" id="IPR029063">
    <property type="entry name" value="SAM-dependent_MTases_sf"/>
</dbReference>
<evidence type="ECO:0000256" key="4">
    <source>
        <dbReference type="ARBA" id="ARBA00023453"/>
    </source>
</evidence>
<keyword evidence="2" id="KW-0808">Transferase</keyword>
<dbReference type="GO" id="GO:0032259">
    <property type="term" value="P:methylation"/>
    <property type="evidence" value="ECO:0007669"/>
    <property type="project" value="UniProtKB-KW"/>
</dbReference>
<reference evidence="5" key="1">
    <citation type="journal article" date="2021" name="Nat. Commun.">
        <title>Genetic determinants of endophytism in the Arabidopsis root mycobiome.</title>
        <authorList>
            <person name="Mesny F."/>
            <person name="Miyauchi S."/>
            <person name="Thiergart T."/>
            <person name="Pickel B."/>
            <person name="Atanasova L."/>
            <person name="Karlsson M."/>
            <person name="Huettel B."/>
            <person name="Barry K.W."/>
            <person name="Haridas S."/>
            <person name="Chen C."/>
            <person name="Bauer D."/>
            <person name="Andreopoulos W."/>
            <person name="Pangilinan J."/>
            <person name="LaButti K."/>
            <person name="Riley R."/>
            <person name="Lipzen A."/>
            <person name="Clum A."/>
            <person name="Drula E."/>
            <person name="Henrissat B."/>
            <person name="Kohler A."/>
            <person name="Grigoriev I.V."/>
            <person name="Martin F.M."/>
            <person name="Hacquard S."/>
        </authorList>
    </citation>
    <scope>NUCLEOTIDE SEQUENCE</scope>
    <source>
        <strain evidence="5">MPI-CAGE-CH-0235</strain>
    </source>
</reference>
<evidence type="ECO:0000313" key="5">
    <source>
        <dbReference type="EMBL" id="KAH7308023.1"/>
    </source>
</evidence>